<dbReference type="InterPro" id="IPR001480">
    <property type="entry name" value="Bulb-type_lectin_dom"/>
</dbReference>
<dbReference type="Gene3D" id="1.10.390.10">
    <property type="entry name" value="Neutral Protease Domain 2"/>
    <property type="match status" value="1"/>
</dbReference>
<dbReference type="PROSITE" id="PS50927">
    <property type="entry name" value="BULB_LECTIN"/>
    <property type="match status" value="1"/>
</dbReference>
<evidence type="ECO:0000313" key="10">
    <source>
        <dbReference type="Proteomes" id="UP000809349"/>
    </source>
</evidence>
<accession>A0ABS7SKJ4</accession>
<dbReference type="PRINTS" id="PR00730">
    <property type="entry name" value="THERMOLYSIN"/>
</dbReference>
<keyword evidence="5" id="KW-0378">Hydrolase</keyword>
<keyword evidence="6" id="KW-0862">Zinc</keyword>
<dbReference type="EMBL" id="JAFBIL020000002">
    <property type="protein sequence ID" value="MBZ2206726.1"/>
    <property type="molecule type" value="Genomic_DNA"/>
</dbReference>
<comment type="caution">
    <text evidence="9">The sequence shown here is derived from an EMBL/GenBank/DDBJ whole genome shotgun (WGS) entry which is preliminary data.</text>
</comment>
<dbReference type="CDD" id="cd09597">
    <property type="entry name" value="M4_TLP"/>
    <property type="match status" value="1"/>
</dbReference>
<evidence type="ECO:0000256" key="5">
    <source>
        <dbReference type="ARBA" id="ARBA00022801"/>
    </source>
</evidence>
<comment type="similarity">
    <text evidence="1">Belongs to the peptidase M4 family.</text>
</comment>
<dbReference type="InterPro" id="IPR050728">
    <property type="entry name" value="Zinc_Metalloprotease_M4"/>
</dbReference>
<evidence type="ECO:0000256" key="1">
    <source>
        <dbReference type="ARBA" id="ARBA00009388"/>
    </source>
</evidence>
<reference evidence="9 10" key="2">
    <citation type="submission" date="2021-08" db="EMBL/GenBank/DDBJ databases">
        <title>Massilia sp. R798.</title>
        <authorList>
            <person name="Baek J.H."/>
            <person name="Jung H.S."/>
            <person name="Kim K.R."/>
            <person name="Jeon C.O."/>
        </authorList>
    </citation>
    <scope>NUCLEOTIDE SEQUENCE [LARGE SCALE GENOMIC DNA]</scope>
    <source>
        <strain evidence="9 10">R798</strain>
    </source>
</reference>
<dbReference type="InterPro" id="IPR036426">
    <property type="entry name" value="Bulb-type_lectin_dom_sf"/>
</dbReference>
<dbReference type="InterPro" id="IPR023612">
    <property type="entry name" value="Peptidase_M4"/>
</dbReference>
<keyword evidence="2" id="KW-0645">Protease</keyword>
<evidence type="ECO:0000256" key="3">
    <source>
        <dbReference type="ARBA" id="ARBA00022723"/>
    </source>
</evidence>
<dbReference type="Pfam" id="PF07504">
    <property type="entry name" value="FTP"/>
    <property type="match status" value="1"/>
</dbReference>
<dbReference type="SMART" id="SM00108">
    <property type="entry name" value="B_lectin"/>
    <property type="match status" value="1"/>
</dbReference>
<proteinExistence type="inferred from homology"/>
<evidence type="ECO:0000256" key="2">
    <source>
        <dbReference type="ARBA" id="ARBA00022670"/>
    </source>
</evidence>
<organism evidence="9 10">
    <name type="scientific">Massilia soli</name>
    <dbReference type="NCBI Taxonomy" id="2792854"/>
    <lineage>
        <taxon>Bacteria</taxon>
        <taxon>Pseudomonadati</taxon>
        <taxon>Pseudomonadota</taxon>
        <taxon>Betaproteobacteria</taxon>
        <taxon>Burkholderiales</taxon>
        <taxon>Oxalobacteraceae</taxon>
        <taxon>Telluria group</taxon>
        <taxon>Massilia</taxon>
    </lineage>
</organism>
<dbReference type="InterPro" id="IPR013856">
    <property type="entry name" value="Peptidase_M4_domain"/>
</dbReference>
<evidence type="ECO:0000313" key="9">
    <source>
        <dbReference type="EMBL" id="MBZ2206726.1"/>
    </source>
</evidence>
<dbReference type="SUPFAM" id="SSF55486">
    <property type="entry name" value="Metalloproteases ('zincins'), catalytic domain"/>
    <property type="match status" value="1"/>
</dbReference>
<keyword evidence="10" id="KW-1185">Reference proteome</keyword>
<dbReference type="Pfam" id="PF01447">
    <property type="entry name" value="Peptidase_M4"/>
    <property type="match status" value="1"/>
</dbReference>
<evidence type="ECO:0000256" key="7">
    <source>
        <dbReference type="ARBA" id="ARBA00023049"/>
    </source>
</evidence>
<protein>
    <submittedName>
        <fullName evidence="9">M4 family metallopeptidase</fullName>
    </submittedName>
</protein>
<sequence>MLGMLAAAQAQAQLAAQPKEVVARIRADSSERVARASQALQSSRSILGIGADSEFVPIRSDVDPFGITHVRFQQRYRGLKVWGGQLVSHVDAGNRVLPYSLSLHHSPVVDVAPRVSEGTAIRTAAAKAGIQGGFTVAPQAELLVYPVTRRAIAARYRGSRNIDATMMERRLVRNALAYHVHLETRNRVDGDVSMEVIVDAHSGEVLDSWPSLQTAHARADGARSQYSGTVSINANSTIGGYEMRDMQRGAAGQPGRPEGQYANNLVLDYVADTPAASHAMRDETNTWGDGANYTAGSSNPDTQQTAGVDVAFGMQASWDFYRNVINRSGIDGLHGWATFAVVHDPQSQSGGANAAWYPSCFCMRYGDGSPESGIRNLTSLDIVAHEMAHGVNQFAGDLMYAAEPGGLNEANSDIFGAMVEFYVRGGGLASGAATIPQTGGNWTILDEARVPNYRIMYKPSLTGGIDEWTPKLHQAGPHRASGPMNRAFYFLANGAALSGSRFSPHLPDGMTGIGNDSAFRIWYRAMNYYFTMMSDYVAARQALITASQDLFGPGSPQEQAVWNAMRAINVGPAWSAGATCGLLESGRQLSSGSSVSSCDGRYGLAMQGDGNLALYRHPGTAVWSSGTGGHHGAYAAMQVDGNLVVQKAGLRAPQAVLWHAGTWEYPESSLQVTNDGNLVVRTANGLPVWYRTPPTGAATVATSSGTNTTIDSADALNAPATGALGQMRFGTDHYFRIQVAAGASLTLDFVGSRLIRSDSYASDFWAVAIVNASGAQLAQASTDPYNTRATTSYRNTSGNPVTLLAKVSRNIFWPGGDLNIHRYALAVRHH</sequence>
<dbReference type="InterPro" id="IPR027268">
    <property type="entry name" value="Peptidase_M4/M1_CTD_sf"/>
</dbReference>
<dbReference type="Gene3D" id="3.10.170.10">
    <property type="match status" value="1"/>
</dbReference>
<dbReference type="Gene3D" id="2.90.10.10">
    <property type="entry name" value="Bulb-type lectin domain"/>
    <property type="match status" value="2"/>
</dbReference>
<evidence type="ECO:0000256" key="4">
    <source>
        <dbReference type="ARBA" id="ARBA00022729"/>
    </source>
</evidence>
<evidence type="ECO:0000259" key="8">
    <source>
        <dbReference type="PROSITE" id="PS50927"/>
    </source>
</evidence>
<dbReference type="InterPro" id="IPR001570">
    <property type="entry name" value="Peptidase_M4_C_domain"/>
</dbReference>
<dbReference type="InterPro" id="IPR011096">
    <property type="entry name" value="FTP_domain"/>
</dbReference>
<reference evidence="9 10" key="1">
    <citation type="submission" date="2021-01" db="EMBL/GenBank/DDBJ databases">
        <authorList>
            <person name="Ruan W."/>
            <person name="Khan S.A."/>
            <person name="Jeon C.O."/>
        </authorList>
    </citation>
    <scope>NUCLEOTIDE SEQUENCE [LARGE SCALE GENOMIC DNA]</scope>
    <source>
        <strain evidence="9 10">R798</strain>
    </source>
</reference>
<dbReference type="PANTHER" id="PTHR33794:SF1">
    <property type="entry name" value="BACILLOLYSIN"/>
    <property type="match status" value="1"/>
</dbReference>
<gene>
    <name evidence="9" type="ORF">I4X03_005585</name>
</gene>
<dbReference type="SUPFAM" id="SSF51110">
    <property type="entry name" value="alpha-D-mannose-specific plant lectins"/>
    <property type="match status" value="1"/>
</dbReference>
<name>A0ABS7SKJ4_9BURK</name>
<keyword evidence="3" id="KW-0479">Metal-binding</keyword>
<keyword evidence="7" id="KW-0482">Metalloprotease</keyword>
<feature type="domain" description="Bulb-type lectin" evidence="8">
    <location>
        <begin position="580"/>
        <end position="693"/>
    </location>
</feature>
<dbReference type="Pfam" id="PF02868">
    <property type="entry name" value="Peptidase_M4_C"/>
    <property type="match status" value="1"/>
</dbReference>
<evidence type="ECO:0000256" key="6">
    <source>
        <dbReference type="ARBA" id="ARBA00022833"/>
    </source>
</evidence>
<dbReference type="Proteomes" id="UP000809349">
    <property type="component" value="Unassembled WGS sequence"/>
</dbReference>
<dbReference type="Gene3D" id="3.10.450.490">
    <property type="match status" value="1"/>
</dbReference>
<dbReference type="PANTHER" id="PTHR33794">
    <property type="entry name" value="BACILLOLYSIN"/>
    <property type="match status" value="1"/>
</dbReference>
<keyword evidence="4" id="KW-0732">Signal</keyword>